<protein>
    <submittedName>
        <fullName evidence="3">Flagellar biosynthesis protein FlhG</fullName>
    </submittedName>
</protein>
<dbReference type="STRING" id="930128.SAMN05192532_101645"/>
<dbReference type="EMBL" id="FONT01000001">
    <property type="protein sequence ID" value="SFE38665.1"/>
    <property type="molecule type" value="Genomic_DNA"/>
</dbReference>
<dbReference type="PANTHER" id="PTHR43384:SF4">
    <property type="entry name" value="CELLULOSE BIOSYNTHESIS PROTEIN BCSQ-RELATED"/>
    <property type="match status" value="1"/>
</dbReference>
<keyword evidence="3" id="KW-0966">Cell projection</keyword>
<dbReference type="GO" id="GO:0005829">
    <property type="term" value="C:cytosol"/>
    <property type="evidence" value="ECO:0007669"/>
    <property type="project" value="TreeGrafter"/>
</dbReference>
<accession>A0A1I2A3P9</accession>
<dbReference type="InterPro" id="IPR050625">
    <property type="entry name" value="ParA/MinD_ATPase"/>
</dbReference>
<dbReference type="InterPro" id="IPR025501">
    <property type="entry name" value="MinD_FleN"/>
</dbReference>
<dbReference type="PANTHER" id="PTHR43384">
    <property type="entry name" value="SEPTUM SITE-DETERMINING PROTEIN MIND HOMOLOG, CHLOROPLASTIC-RELATED"/>
    <property type="match status" value="1"/>
</dbReference>
<dbReference type="RefSeq" id="WP_091657217.1">
    <property type="nucleotide sequence ID" value="NZ_FONT01000001.1"/>
</dbReference>
<reference evidence="3 4" key="1">
    <citation type="submission" date="2016-10" db="EMBL/GenBank/DDBJ databases">
        <authorList>
            <person name="de Groot N.N."/>
        </authorList>
    </citation>
    <scope>NUCLEOTIDE SEQUENCE [LARGE SCALE GENOMIC DNA]</scope>
    <source>
        <strain evidence="3 4">DSM 23995</strain>
    </source>
</reference>
<keyword evidence="1" id="KW-0547">Nucleotide-binding</keyword>
<dbReference type="PIRSF" id="PIRSF003092">
    <property type="entry name" value="MinD"/>
    <property type="match status" value="1"/>
</dbReference>
<organism evidence="3 4">
    <name type="scientific">Alteribacillus iranensis</name>
    <dbReference type="NCBI Taxonomy" id="930128"/>
    <lineage>
        <taxon>Bacteria</taxon>
        <taxon>Bacillati</taxon>
        <taxon>Bacillota</taxon>
        <taxon>Bacilli</taxon>
        <taxon>Bacillales</taxon>
        <taxon>Bacillaceae</taxon>
        <taxon>Alteribacillus</taxon>
    </lineage>
</organism>
<dbReference type="GO" id="GO:0009898">
    <property type="term" value="C:cytoplasmic side of plasma membrane"/>
    <property type="evidence" value="ECO:0007669"/>
    <property type="project" value="TreeGrafter"/>
</dbReference>
<proteinExistence type="predicted"/>
<evidence type="ECO:0000313" key="4">
    <source>
        <dbReference type="Proteomes" id="UP000199516"/>
    </source>
</evidence>
<keyword evidence="2" id="KW-0067">ATP-binding</keyword>
<keyword evidence="4" id="KW-1185">Reference proteome</keyword>
<evidence type="ECO:0000256" key="1">
    <source>
        <dbReference type="ARBA" id="ARBA00022741"/>
    </source>
</evidence>
<gene>
    <name evidence="3" type="ORF">SAMN05192532_101645</name>
</gene>
<keyword evidence="3" id="KW-0282">Flagellum</keyword>
<dbReference type="CDD" id="cd02038">
    <property type="entry name" value="FlhG-like"/>
    <property type="match status" value="1"/>
</dbReference>
<dbReference type="InterPro" id="IPR033756">
    <property type="entry name" value="YlxH/NBP35"/>
</dbReference>
<dbReference type="Gene3D" id="3.40.50.300">
    <property type="entry name" value="P-loop containing nucleotide triphosphate hydrolases"/>
    <property type="match status" value="1"/>
</dbReference>
<name>A0A1I2A3P9_9BACI</name>
<keyword evidence="3" id="KW-0969">Cilium</keyword>
<evidence type="ECO:0000313" key="3">
    <source>
        <dbReference type="EMBL" id="SFE38665.1"/>
    </source>
</evidence>
<dbReference type="Proteomes" id="UP000199516">
    <property type="component" value="Unassembled WGS sequence"/>
</dbReference>
<evidence type="ECO:0000256" key="2">
    <source>
        <dbReference type="ARBA" id="ARBA00022840"/>
    </source>
</evidence>
<dbReference type="OrthoDB" id="9816297at2"/>
<dbReference type="Pfam" id="PF10609">
    <property type="entry name" value="ParA"/>
    <property type="match status" value="1"/>
</dbReference>
<dbReference type="GO" id="GO:0016887">
    <property type="term" value="F:ATP hydrolysis activity"/>
    <property type="evidence" value="ECO:0007669"/>
    <property type="project" value="TreeGrafter"/>
</dbReference>
<dbReference type="GO" id="GO:0005524">
    <property type="term" value="F:ATP binding"/>
    <property type="evidence" value="ECO:0007669"/>
    <property type="project" value="UniProtKB-KW"/>
</dbReference>
<dbReference type="SUPFAM" id="SSF52540">
    <property type="entry name" value="P-loop containing nucleoside triphosphate hydrolases"/>
    <property type="match status" value="1"/>
</dbReference>
<sequence length="289" mass="32166">MNDQATNLRRLKEASLNHKKTRVIAVTSGKGGVGKTNISLNFALGLAAEGKKVLLFDLDIGMANIDILLGISTRLHITDLIEGNATIWEIMKEGPLGTCIITGGSGFKDVFTLSQEHVERFTNQLLQLDGHFDFIIFDMGAGASKESLQFILSAHEYFLVTTPEPTSITDGYAMIKYIYGKNSHIPASLIVNRTANWKEGRSTAYNIQQATERFLGKEITFLGCVPQDSFVLQSVKKQDPFYTAYPRSAATQAIRQMVYCYLGEREDKQFASFHRFINKLTAFMKGDKG</sequence>
<dbReference type="InterPro" id="IPR027417">
    <property type="entry name" value="P-loop_NTPase"/>
</dbReference>
<dbReference type="AlphaFoldDB" id="A0A1I2A3P9"/>
<dbReference type="GO" id="GO:0051782">
    <property type="term" value="P:negative regulation of cell division"/>
    <property type="evidence" value="ECO:0007669"/>
    <property type="project" value="TreeGrafter"/>
</dbReference>
<dbReference type="InterPro" id="IPR033875">
    <property type="entry name" value="FlhG"/>
</dbReference>